<comment type="similarity">
    <text evidence="2 7">Belongs to the NSE4 family.</text>
</comment>
<evidence type="ECO:0000256" key="8">
    <source>
        <dbReference type="SAM" id="MobiDB-lite"/>
    </source>
</evidence>
<feature type="domain" description="Non-structural maintenance of chromosome element 4 C-terminal" evidence="9">
    <location>
        <begin position="373"/>
        <end position="460"/>
    </location>
</feature>
<evidence type="ECO:0000313" key="12">
    <source>
        <dbReference type="Proteomes" id="UP000242877"/>
    </source>
</evidence>
<comment type="subunit">
    <text evidence="7">Component of the SMC5-SMC6 complex.</text>
</comment>
<keyword evidence="5 7" id="KW-0234">DNA repair</keyword>
<comment type="function">
    <text evidence="7">Component of the SMC5-SMC6 complex, that promotes sister chromatid alignment after DNA damage and facilitates double-stranded DNA breaks (DSBs) repair via homologous recombination between sister chromatids.</text>
</comment>
<dbReference type="InterPro" id="IPR029225">
    <property type="entry name" value="Nse4_Nse3-bd"/>
</dbReference>
<dbReference type="GO" id="GO:0030915">
    <property type="term" value="C:Smc5-Smc6 complex"/>
    <property type="evidence" value="ECO:0007669"/>
    <property type="project" value="UniProtKB-UniRule"/>
</dbReference>
<feature type="compositionally biased region" description="Basic and acidic residues" evidence="8">
    <location>
        <begin position="64"/>
        <end position="74"/>
    </location>
</feature>
<evidence type="ECO:0000256" key="6">
    <source>
        <dbReference type="ARBA" id="ARBA00023242"/>
    </source>
</evidence>
<proteinExistence type="inferred from homology"/>
<dbReference type="Pfam" id="PF15412">
    <property type="entry name" value="Nse4-Nse3_bdg"/>
    <property type="match status" value="1"/>
</dbReference>
<evidence type="ECO:0000256" key="7">
    <source>
        <dbReference type="RuleBase" id="RU365071"/>
    </source>
</evidence>
<dbReference type="PANTHER" id="PTHR16140">
    <property type="entry name" value="NON-STRUCTURAL MAINTENANCE OF CHROMOSOMES ELEMENT 4"/>
    <property type="match status" value="1"/>
</dbReference>
<dbReference type="InterPro" id="IPR027786">
    <property type="entry name" value="Nse4/EID"/>
</dbReference>
<evidence type="ECO:0000259" key="10">
    <source>
        <dbReference type="Pfam" id="PF15412"/>
    </source>
</evidence>
<organism evidence="11 12">
    <name type="scientific">Ascosphaera apis ARSEF 7405</name>
    <dbReference type="NCBI Taxonomy" id="392613"/>
    <lineage>
        <taxon>Eukaryota</taxon>
        <taxon>Fungi</taxon>
        <taxon>Dikarya</taxon>
        <taxon>Ascomycota</taxon>
        <taxon>Pezizomycotina</taxon>
        <taxon>Eurotiomycetes</taxon>
        <taxon>Eurotiomycetidae</taxon>
        <taxon>Onygenales</taxon>
        <taxon>Ascosphaeraceae</taxon>
        <taxon>Ascosphaera</taxon>
    </lineage>
</organism>
<keyword evidence="12" id="KW-1185">Reference proteome</keyword>
<feature type="region of interest" description="Disordered" evidence="8">
    <location>
        <begin position="63"/>
        <end position="125"/>
    </location>
</feature>
<keyword evidence="6 7" id="KW-0539">Nucleus</keyword>
<comment type="subcellular location">
    <subcellularLocation>
        <location evidence="1 7">Nucleus</location>
    </subcellularLocation>
</comment>
<accession>A0A167VAC9</accession>
<dbReference type="GO" id="GO:0006310">
    <property type="term" value="P:DNA recombination"/>
    <property type="evidence" value="ECO:0007669"/>
    <property type="project" value="UniProtKB-UniRule"/>
</dbReference>
<dbReference type="OrthoDB" id="361242at2759"/>
<sequence length="477" mass="54008">MTLSFQLHEDSSSNTAEPTDAGAGYSSPAVSHETASSSLLFDKENWIGDADISATITSKQRRVRIMEEETRTSRSPDQSTTSTNKRRRIDDAARQARQSQSAHQRELNARKNEAVYDPDQDPEERRRVRQMYRHLVAEMNDSRAEYLKASSHQLDDAVEQANELFHNVKQTSDATVDSRFLVNAADLSLKRITQAVLGDATASIDVDEFVSKCIGYMRRSPINNDMPMSTQNIRPQYTQMDEDAEDDEEPLNWDWLGRKACFANNTRPPVTGFLLGPMSVRKKTRLFTQRRATQRIDHTQAVKPQELKQADLEKQETSNLTTMCSEILEILKKVQKENLAKAQAALEELPSDATFEEQIAAGYRCGISNDEGVPLFKFCINPNSFGQTVENLFYVSFLVRDSMVGINIDDMGLPTLVPTDPDNLVEGKKNKSTKHQAIFEIDFKTWRELIKVFNIKEPLIPHRDEEEGGATASTWYS</sequence>
<dbReference type="VEuPathDB" id="FungiDB:AAP_05783"/>
<dbReference type="EMBL" id="AZGZ01000036">
    <property type="protein sequence ID" value="KZZ87259.1"/>
    <property type="molecule type" value="Genomic_DNA"/>
</dbReference>
<name>A0A167VAC9_9EURO</name>
<gene>
    <name evidence="11" type="ORF">AAP_05783</name>
</gene>
<evidence type="ECO:0000256" key="1">
    <source>
        <dbReference type="ARBA" id="ARBA00004123"/>
    </source>
</evidence>
<keyword evidence="4 7" id="KW-0233">DNA recombination</keyword>
<dbReference type="Proteomes" id="UP000242877">
    <property type="component" value="Unassembled WGS sequence"/>
</dbReference>
<dbReference type="InterPro" id="IPR014854">
    <property type="entry name" value="Nse4_C"/>
</dbReference>
<dbReference type="GO" id="GO:0006281">
    <property type="term" value="P:DNA repair"/>
    <property type="evidence" value="ECO:0007669"/>
    <property type="project" value="UniProtKB-UniRule"/>
</dbReference>
<feature type="region of interest" description="Disordered" evidence="8">
    <location>
        <begin position="1"/>
        <end position="36"/>
    </location>
</feature>
<evidence type="ECO:0000256" key="4">
    <source>
        <dbReference type="ARBA" id="ARBA00023172"/>
    </source>
</evidence>
<evidence type="ECO:0000256" key="5">
    <source>
        <dbReference type="ARBA" id="ARBA00023204"/>
    </source>
</evidence>
<evidence type="ECO:0000313" key="11">
    <source>
        <dbReference type="EMBL" id="KZZ87259.1"/>
    </source>
</evidence>
<protein>
    <recommendedName>
        <fullName evidence="7">Non-structural maintenance of chromosomes element 4</fullName>
    </recommendedName>
</protein>
<keyword evidence="3 7" id="KW-0227">DNA damage</keyword>
<comment type="caution">
    <text evidence="11">The sequence shown here is derived from an EMBL/GenBank/DDBJ whole genome shotgun (WGS) entry which is preliminary data.</text>
</comment>
<dbReference type="AlphaFoldDB" id="A0A167VAC9"/>
<evidence type="ECO:0000256" key="2">
    <source>
        <dbReference type="ARBA" id="ARBA00008997"/>
    </source>
</evidence>
<evidence type="ECO:0000259" key="9">
    <source>
        <dbReference type="Pfam" id="PF08743"/>
    </source>
</evidence>
<feature type="compositionally biased region" description="Basic and acidic residues" evidence="8">
    <location>
        <begin position="103"/>
        <end position="114"/>
    </location>
</feature>
<reference evidence="11 12" key="1">
    <citation type="journal article" date="2016" name="Genome Biol. Evol.">
        <title>Divergent and convergent evolution of fungal pathogenicity.</title>
        <authorList>
            <person name="Shang Y."/>
            <person name="Xiao G."/>
            <person name="Zheng P."/>
            <person name="Cen K."/>
            <person name="Zhan S."/>
            <person name="Wang C."/>
        </authorList>
    </citation>
    <scope>NUCLEOTIDE SEQUENCE [LARGE SCALE GENOMIC DNA]</scope>
    <source>
        <strain evidence="11 12">ARSEF 7405</strain>
    </source>
</reference>
<feature type="domain" description="Nse4/EID protein Nse3/MAGE-binding" evidence="10">
    <location>
        <begin position="177"/>
        <end position="240"/>
    </location>
</feature>
<evidence type="ECO:0000256" key="3">
    <source>
        <dbReference type="ARBA" id="ARBA00022763"/>
    </source>
</evidence>
<dbReference type="GO" id="GO:0005634">
    <property type="term" value="C:nucleus"/>
    <property type="evidence" value="ECO:0007669"/>
    <property type="project" value="UniProtKB-SubCell"/>
</dbReference>
<dbReference type="PANTHER" id="PTHR16140:SF0">
    <property type="entry name" value="NON-STRUCTURAL MAINTENANCE OF CHROMOSOMES ELEMENT 4"/>
    <property type="match status" value="1"/>
</dbReference>
<dbReference type="Pfam" id="PF08743">
    <property type="entry name" value="Nse4_C"/>
    <property type="match status" value="1"/>
</dbReference>